<evidence type="ECO:0000313" key="1">
    <source>
        <dbReference type="EMBL" id="AEI30695.1"/>
    </source>
</evidence>
<dbReference type="EMBL" id="JF805310">
    <property type="protein sequence ID" value="AEI30695.1"/>
    <property type="molecule type" value="Genomic_DNA"/>
</dbReference>
<dbReference type="AlphaFoldDB" id="F8UI38"/>
<sequence length="65" mass="6992">RAYGAKHLQPALRAIHEALPGQALHAELLGFDHPILGRRMAFTSDPNPAFSAALDALRHLVEAIG</sequence>
<dbReference type="Gene3D" id="3.30.2350.10">
    <property type="entry name" value="Pseudouridine synthase"/>
    <property type="match status" value="1"/>
</dbReference>
<dbReference type="GO" id="GO:0009982">
    <property type="term" value="F:pseudouridine synthase activity"/>
    <property type="evidence" value="ECO:0007669"/>
    <property type="project" value="InterPro"/>
</dbReference>
<dbReference type="SUPFAM" id="SSF55120">
    <property type="entry name" value="Pseudouridine synthase"/>
    <property type="match status" value="1"/>
</dbReference>
<reference evidence="1" key="1">
    <citation type="submission" date="2011-04" db="EMBL/GenBank/DDBJ databases">
        <title>Taxonomic and functional metagenomic profiling of the microbial community in the anoxic sediment of a brackish shallow lake (Laguna de Carrizo Central Spain).</title>
        <authorList>
            <consortium name="CONSOLIDER consortium CSD2007-00005"/>
            <person name="Guazzaroni M.-E."/>
            <person name="Richter M."/>
            <person name="Garcia-Salamanca A."/>
            <person name="Yarza P."/>
            <person name="Ferrer M."/>
        </authorList>
    </citation>
    <scope>NUCLEOTIDE SEQUENCE</scope>
</reference>
<dbReference type="InterPro" id="IPR020103">
    <property type="entry name" value="PsdUridine_synth_cat_dom_sf"/>
</dbReference>
<organism evidence="1">
    <name type="scientific">uncultured microorganism</name>
    <dbReference type="NCBI Taxonomy" id="358574"/>
    <lineage>
        <taxon>unclassified sequences</taxon>
        <taxon>environmental samples</taxon>
    </lineage>
</organism>
<name>F8UI38_9ZZZZ</name>
<gene>
    <name evidence="1" type="ORF">LDC_03189</name>
</gene>
<accession>F8UI38</accession>
<feature type="non-terminal residue" evidence="1">
    <location>
        <position position="1"/>
    </location>
</feature>
<dbReference type="GO" id="GO:0003723">
    <property type="term" value="F:RNA binding"/>
    <property type="evidence" value="ECO:0007669"/>
    <property type="project" value="InterPro"/>
</dbReference>
<dbReference type="GO" id="GO:0001522">
    <property type="term" value="P:pseudouridine synthesis"/>
    <property type="evidence" value="ECO:0007669"/>
    <property type="project" value="InterPro"/>
</dbReference>
<proteinExistence type="predicted"/>
<protein>
    <submittedName>
        <fullName evidence="1">Uncharacterized protein</fullName>
    </submittedName>
</protein>